<dbReference type="PROSITE" id="PS00138">
    <property type="entry name" value="SUBTILASE_SER"/>
    <property type="match status" value="1"/>
</dbReference>
<dbReference type="InterPro" id="IPR015500">
    <property type="entry name" value="Peptidase_S8_subtilisin-rel"/>
</dbReference>
<dbReference type="InterPro" id="IPR034084">
    <property type="entry name" value="Thermitase-like_dom"/>
</dbReference>
<sequence>MTKTWQIPALALLSGGLFIAATPGLARAESYEVNNGSDLDPATQDVSGEIAVDLRDDATETDIADLARQYGLALRPNSIFSGPEKLEIAKVSPADEARLLDQLARDPRVEHVEPMAIYRTTFVPNDPLYAEKQWHLKRVGAEKAWEYGCGEGVTVAVIDTGVACYDKGPFSRGSDLAGTRCGDGYNFVNDTPEAYDDQGHGTHVAGTIAQTTNNEKGVAGLAYCARLMPVKVLNRYGWGTLADVAEGIRYAADHGAQVINMSLGGPSSVGILKDAVEHAISKGVIVVAAAGNSGKAVGYPAAYPGVIAVSATDQSDKIAWFSSRGPQVAIGAPGVAVTQQTICEGGRNKCEIFGTFNGTSMASPHVAGSAAMLVGLGVTEPGAVRHALERGATPKDEPQLYGAGVLDVGKSVVNAYWTHVAARLAALFAVFLFVSRRIKKAGGDVASGPGVLFGALLAGVGLLPFAPLLGLASHAGPMRWLVELAMRPLGEWDLVLGTSMHRWLPLASALPTMALTAFFFGAKRLRPTIGGFAVGSAALLTTVAIFADVAFPLGGILLRVWTVLNALVCVWVARITLDKKAA</sequence>
<evidence type="ECO:0000256" key="5">
    <source>
        <dbReference type="ARBA" id="ARBA00022801"/>
    </source>
</evidence>
<proteinExistence type="inferred from homology"/>
<dbReference type="InterPro" id="IPR050131">
    <property type="entry name" value="Peptidase_S8_subtilisin-like"/>
</dbReference>
<dbReference type="SUPFAM" id="SSF52743">
    <property type="entry name" value="Subtilisin-like"/>
    <property type="match status" value="1"/>
</dbReference>
<evidence type="ECO:0000256" key="3">
    <source>
        <dbReference type="ARBA" id="ARBA00022525"/>
    </source>
</evidence>
<evidence type="ECO:0000313" key="12">
    <source>
        <dbReference type="EMBL" id="WXB08529.1"/>
    </source>
</evidence>
<feature type="transmembrane region" description="Helical" evidence="9">
    <location>
        <begin position="446"/>
        <end position="472"/>
    </location>
</feature>
<evidence type="ECO:0000256" key="1">
    <source>
        <dbReference type="ARBA" id="ARBA00004613"/>
    </source>
</evidence>
<feature type="chain" id="PRO_5047275176" evidence="10">
    <location>
        <begin position="29"/>
        <end position="582"/>
    </location>
</feature>
<evidence type="ECO:0000256" key="2">
    <source>
        <dbReference type="ARBA" id="ARBA00011073"/>
    </source>
</evidence>
<dbReference type="CDD" id="cd07484">
    <property type="entry name" value="Peptidases_S8_Thermitase_like"/>
    <property type="match status" value="1"/>
</dbReference>
<feature type="active site" description="Charge relay system" evidence="7">
    <location>
        <position position="200"/>
    </location>
</feature>
<feature type="transmembrane region" description="Helical" evidence="9">
    <location>
        <begin position="416"/>
        <end position="434"/>
    </location>
</feature>
<protein>
    <submittedName>
        <fullName evidence="12">S8 family peptidase</fullName>
    </submittedName>
</protein>
<feature type="signal peptide" evidence="10">
    <location>
        <begin position="1"/>
        <end position="28"/>
    </location>
</feature>
<accession>A0ABZ2LC98</accession>
<evidence type="ECO:0000259" key="11">
    <source>
        <dbReference type="Pfam" id="PF00082"/>
    </source>
</evidence>
<keyword evidence="5 7" id="KW-0378">Hydrolase</keyword>
<comment type="subcellular location">
    <subcellularLocation>
        <location evidence="1">Secreted</location>
    </subcellularLocation>
</comment>
<dbReference type="InterPro" id="IPR023827">
    <property type="entry name" value="Peptidase_S8_Asp-AS"/>
</dbReference>
<feature type="active site" description="Charge relay system" evidence="7">
    <location>
        <position position="159"/>
    </location>
</feature>
<evidence type="ECO:0000256" key="10">
    <source>
        <dbReference type="SAM" id="SignalP"/>
    </source>
</evidence>
<evidence type="ECO:0000313" key="13">
    <source>
        <dbReference type="Proteomes" id="UP001374803"/>
    </source>
</evidence>
<dbReference type="Gene3D" id="3.40.50.200">
    <property type="entry name" value="Peptidase S8/S53 domain"/>
    <property type="match status" value="1"/>
</dbReference>
<dbReference type="InterPro" id="IPR000209">
    <property type="entry name" value="Peptidase_S8/S53_dom"/>
</dbReference>
<feature type="transmembrane region" description="Helical" evidence="9">
    <location>
        <begin position="556"/>
        <end position="577"/>
    </location>
</feature>
<evidence type="ECO:0000256" key="9">
    <source>
        <dbReference type="SAM" id="Phobius"/>
    </source>
</evidence>
<dbReference type="EMBL" id="CP089983">
    <property type="protein sequence ID" value="WXB08529.1"/>
    <property type="molecule type" value="Genomic_DNA"/>
</dbReference>
<dbReference type="RefSeq" id="WP_394838199.1">
    <property type="nucleotide sequence ID" value="NZ_CP089929.1"/>
</dbReference>
<keyword evidence="9" id="KW-1133">Transmembrane helix</keyword>
<gene>
    <name evidence="12" type="ORF">LVJ94_14935</name>
</gene>
<feature type="active site" description="Charge relay system" evidence="7">
    <location>
        <position position="360"/>
    </location>
</feature>
<evidence type="ECO:0000256" key="8">
    <source>
        <dbReference type="RuleBase" id="RU003355"/>
    </source>
</evidence>
<keyword evidence="9" id="KW-0472">Membrane</keyword>
<dbReference type="InterPro" id="IPR023828">
    <property type="entry name" value="Peptidase_S8_Ser-AS"/>
</dbReference>
<evidence type="ECO:0000256" key="7">
    <source>
        <dbReference type="PROSITE-ProRule" id="PRU01240"/>
    </source>
</evidence>
<keyword evidence="13" id="KW-1185">Reference proteome</keyword>
<keyword evidence="9" id="KW-0812">Transmembrane</keyword>
<feature type="transmembrane region" description="Helical" evidence="9">
    <location>
        <begin position="529"/>
        <end position="550"/>
    </location>
</feature>
<dbReference type="Proteomes" id="UP001374803">
    <property type="component" value="Chromosome"/>
</dbReference>
<comment type="similarity">
    <text evidence="2 7 8">Belongs to the peptidase S8 family.</text>
</comment>
<dbReference type="PROSITE" id="PS00136">
    <property type="entry name" value="SUBTILASE_ASP"/>
    <property type="match status" value="1"/>
</dbReference>
<keyword evidence="10" id="KW-0732">Signal</keyword>
<dbReference type="InterPro" id="IPR036852">
    <property type="entry name" value="Peptidase_S8/S53_dom_sf"/>
</dbReference>
<evidence type="ECO:0000256" key="6">
    <source>
        <dbReference type="ARBA" id="ARBA00022825"/>
    </source>
</evidence>
<dbReference type="Pfam" id="PF00082">
    <property type="entry name" value="Peptidase_S8"/>
    <property type="match status" value="1"/>
</dbReference>
<feature type="domain" description="Peptidase S8/S53" evidence="11">
    <location>
        <begin position="150"/>
        <end position="404"/>
    </location>
</feature>
<keyword evidence="3" id="KW-0964">Secreted</keyword>
<evidence type="ECO:0000256" key="4">
    <source>
        <dbReference type="ARBA" id="ARBA00022670"/>
    </source>
</evidence>
<feature type="transmembrane region" description="Helical" evidence="9">
    <location>
        <begin position="503"/>
        <end position="522"/>
    </location>
</feature>
<organism evidence="12 13">
    <name type="scientific">Pendulispora rubella</name>
    <dbReference type="NCBI Taxonomy" id="2741070"/>
    <lineage>
        <taxon>Bacteria</taxon>
        <taxon>Pseudomonadati</taxon>
        <taxon>Myxococcota</taxon>
        <taxon>Myxococcia</taxon>
        <taxon>Myxococcales</taxon>
        <taxon>Sorangiineae</taxon>
        <taxon>Pendulisporaceae</taxon>
        <taxon>Pendulispora</taxon>
    </lineage>
</organism>
<dbReference type="PROSITE" id="PS51892">
    <property type="entry name" value="SUBTILASE"/>
    <property type="match status" value="1"/>
</dbReference>
<keyword evidence="6 7" id="KW-0720">Serine protease</keyword>
<dbReference type="PANTHER" id="PTHR43806">
    <property type="entry name" value="PEPTIDASE S8"/>
    <property type="match status" value="1"/>
</dbReference>
<keyword evidence="4 7" id="KW-0645">Protease</keyword>
<reference evidence="12" key="1">
    <citation type="submission" date="2021-12" db="EMBL/GenBank/DDBJ databases">
        <title>Discovery of the Pendulisporaceae a myxobacterial family with distinct sporulation behavior and unique specialized metabolism.</title>
        <authorList>
            <person name="Garcia R."/>
            <person name="Popoff A."/>
            <person name="Bader C.D."/>
            <person name="Loehr J."/>
            <person name="Walesch S."/>
            <person name="Walt C."/>
            <person name="Boldt J."/>
            <person name="Bunk B."/>
            <person name="Haeckl F.J.F.P.J."/>
            <person name="Gunesch A.P."/>
            <person name="Birkelbach J."/>
            <person name="Nuebel U."/>
            <person name="Pietschmann T."/>
            <person name="Bach T."/>
            <person name="Mueller R."/>
        </authorList>
    </citation>
    <scope>NUCLEOTIDE SEQUENCE</scope>
    <source>
        <strain evidence="12">MSr11367</strain>
    </source>
</reference>
<name>A0ABZ2LC98_9BACT</name>
<dbReference type="PANTHER" id="PTHR43806:SF11">
    <property type="entry name" value="CEREVISIN-RELATED"/>
    <property type="match status" value="1"/>
</dbReference>
<dbReference type="PRINTS" id="PR00723">
    <property type="entry name" value="SUBTILISIN"/>
</dbReference>